<comment type="catalytic activity">
    <reaction evidence="7 8">
        <text>a 6-O-methyl-2'-deoxyguanosine in DNA + L-cysteinyl-[protein] = S-methyl-L-cysteinyl-[protein] + a 2'-deoxyguanosine in DNA</text>
        <dbReference type="Rhea" id="RHEA:24000"/>
        <dbReference type="Rhea" id="RHEA-COMP:10131"/>
        <dbReference type="Rhea" id="RHEA-COMP:10132"/>
        <dbReference type="Rhea" id="RHEA-COMP:11367"/>
        <dbReference type="Rhea" id="RHEA-COMP:11368"/>
        <dbReference type="ChEBI" id="CHEBI:29950"/>
        <dbReference type="ChEBI" id="CHEBI:82612"/>
        <dbReference type="ChEBI" id="CHEBI:85445"/>
        <dbReference type="ChEBI" id="CHEBI:85448"/>
        <dbReference type="EC" id="2.1.1.63"/>
    </reaction>
</comment>
<dbReference type="RefSeq" id="WP_262844283.1">
    <property type="nucleotide sequence ID" value="NZ_JANZYP010000027.1"/>
</dbReference>
<name>A0ABV9EQG3_9ACTN</name>
<dbReference type="InterPro" id="IPR036217">
    <property type="entry name" value="MethylDNA_cys_MeTrfase_DNAb"/>
</dbReference>
<comment type="subcellular location">
    <subcellularLocation>
        <location evidence="8">Cytoplasm</location>
    </subcellularLocation>
</comment>
<evidence type="ECO:0000256" key="6">
    <source>
        <dbReference type="ARBA" id="ARBA00023204"/>
    </source>
</evidence>
<comment type="catalytic activity">
    <reaction evidence="1 8">
        <text>a 4-O-methyl-thymidine in DNA + L-cysteinyl-[protein] = a thymidine in DNA + S-methyl-L-cysteinyl-[protein]</text>
        <dbReference type="Rhea" id="RHEA:53428"/>
        <dbReference type="Rhea" id="RHEA-COMP:10131"/>
        <dbReference type="Rhea" id="RHEA-COMP:10132"/>
        <dbReference type="Rhea" id="RHEA-COMP:13555"/>
        <dbReference type="Rhea" id="RHEA-COMP:13556"/>
        <dbReference type="ChEBI" id="CHEBI:29950"/>
        <dbReference type="ChEBI" id="CHEBI:82612"/>
        <dbReference type="ChEBI" id="CHEBI:137386"/>
        <dbReference type="ChEBI" id="CHEBI:137387"/>
        <dbReference type="EC" id="2.1.1.63"/>
    </reaction>
</comment>
<dbReference type="Gene3D" id="1.10.10.10">
    <property type="entry name" value="Winged helix-like DNA-binding domain superfamily/Winged helix DNA-binding domain"/>
    <property type="match status" value="1"/>
</dbReference>
<proteinExistence type="inferred from homology"/>
<feature type="active site" description="Nucleophile; methyl group acceptor" evidence="8">
    <location>
        <position position="175"/>
    </location>
</feature>
<accession>A0ABV9EQG3</accession>
<reference evidence="12" key="1">
    <citation type="journal article" date="2019" name="Int. J. Syst. Evol. Microbiol.">
        <title>The Global Catalogue of Microorganisms (GCM) 10K type strain sequencing project: providing services to taxonomists for standard genome sequencing and annotation.</title>
        <authorList>
            <consortium name="The Broad Institute Genomics Platform"/>
            <consortium name="The Broad Institute Genome Sequencing Center for Infectious Disease"/>
            <person name="Wu L."/>
            <person name="Ma J."/>
        </authorList>
    </citation>
    <scope>NUCLEOTIDE SEQUENCE [LARGE SCALE GENOMIC DNA]</scope>
    <source>
        <strain evidence="12">CCUG 49560</strain>
    </source>
</reference>
<evidence type="ECO:0000256" key="7">
    <source>
        <dbReference type="ARBA" id="ARBA00049348"/>
    </source>
</evidence>
<keyword evidence="6 8" id="KW-0234">DNA repair</keyword>
<evidence type="ECO:0000259" key="10">
    <source>
        <dbReference type="Pfam" id="PF02870"/>
    </source>
</evidence>
<dbReference type="CDD" id="cd06445">
    <property type="entry name" value="ATase"/>
    <property type="match status" value="1"/>
</dbReference>
<comment type="miscellaneous">
    <text evidence="8">This enzyme catalyzes only one turnover and therefore is not strictly catalytic. According to one definition, an enzyme is a biocatalyst that acts repeatedly and over many reaction cycles.</text>
</comment>
<evidence type="ECO:0000256" key="3">
    <source>
        <dbReference type="ARBA" id="ARBA00022603"/>
    </source>
</evidence>
<comment type="caution">
    <text evidence="11">The sequence shown here is derived from an EMBL/GenBank/DDBJ whole genome shotgun (WGS) entry which is preliminary data.</text>
</comment>
<evidence type="ECO:0000256" key="5">
    <source>
        <dbReference type="ARBA" id="ARBA00022763"/>
    </source>
</evidence>
<dbReference type="InterPro" id="IPR023546">
    <property type="entry name" value="MGMT"/>
</dbReference>
<dbReference type="InterPro" id="IPR014048">
    <property type="entry name" value="MethylDNA_cys_MeTrfase_DNA-bd"/>
</dbReference>
<protein>
    <recommendedName>
        <fullName evidence="8">Methylated-DNA--protein-cysteine methyltransferase</fullName>
        <ecNumber evidence="8">2.1.1.63</ecNumber>
    </recommendedName>
    <alternativeName>
        <fullName evidence="8">6-O-methylguanine-DNA methyltransferase</fullName>
        <shortName evidence="8">MGMT</shortName>
    </alternativeName>
    <alternativeName>
        <fullName evidence="8">O-6-methylguanine-DNA-alkyltransferase</fullName>
    </alternativeName>
</protein>
<dbReference type="Proteomes" id="UP001595891">
    <property type="component" value="Unassembled WGS sequence"/>
</dbReference>
<dbReference type="PANTHER" id="PTHR10815">
    <property type="entry name" value="METHYLATED-DNA--PROTEIN-CYSTEINE METHYLTRANSFERASE"/>
    <property type="match status" value="1"/>
</dbReference>
<evidence type="ECO:0000313" key="11">
    <source>
        <dbReference type="EMBL" id="MFC4590842.1"/>
    </source>
</evidence>
<dbReference type="Gene3D" id="3.30.160.70">
    <property type="entry name" value="Methylated DNA-protein cysteine methyltransferase domain"/>
    <property type="match status" value="1"/>
</dbReference>
<dbReference type="InterPro" id="IPR001497">
    <property type="entry name" value="MethylDNA_cys_MeTrfase_AS"/>
</dbReference>
<dbReference type="PROSITE" id="PS00374">
    <property type="entry name" value="MGMT"/>
    <property type="match status" value="1"/>
</dbReference>
<dbReference type="InterPro" id="IPR008332">
    <property type="entry name" value="MethylG_MeTrfase_N"/>
</dbReference>
<evidence type="ECO:0000256" key="2">
    <source>
        <dbReference type="ARBA" id="ARBA00022490"/>
    </source>
</evidence>
<keyword evidence="4 8" id="KW-0808">Transferase</keyword>
<dbReference type="SUPFAM" id="SSF53155">
    <property type="entry name" value="Methylated DNA-protein cysteine methyltransferase domain"/>
    <property type="match status" value="1"/>
</dbReference>
<feature type="domain" description="Methylated-DNA-[protein]-cysteine S-methyltransferase DNA binding" evidence="9">
    <location>
        <begin position="125"/>
        <end position="203"/>
    </location>
</feature>
<dbReference type="GO" id="GO:0032259">
    <property type="term" value="P:methylation"/>
    <property type="evidence" value="ECO:0007669"/>
    <property type="project" value="UniProtKB-KW"/>
</dbReference>
<gene>
    <name evidence="11" type="ORF">ACFO8L_32425</name>
</gene>
<dbReference type="InterPro" id="IPR036388">
    <property type="entry name" value="WH-like_DNA-bd_sf"/>
</dbReference>
<evidence type="ECO:0000313" key="12">
    <source>
        <dbReference type="Proteomes" id="UP001595891"/>
    </source>
</evidence>
<keyword evidence="2 8" id="KW-0963">Cytoplasm</keyword>
<comment type="function">
    <text evidence="8">Involved in the cellular defense against the biological effects of O6-methylguanine (O6-MeG) and O4-methylthymine (O4-MeT) in DNA. Repairs the methylated nucleobase in DNA by stoichiometrically transferring the methyl group to a cysteine residue in the enzyme. This is a suicide reaction: the enzyme is irreversibly inactivated.</text>
</comment>
<dbReference type="Pfam" id="PF01035">
    <property type="entry name" value="DNA_binding_1"/>
    <property type="match status" value="1"/>
</dbReference>
<feature type="domain" description="Methylguanine DNA methyltransferase ribonuclease-like" evidence="10">
    <location>
        <begin position="43"/>
        <end position="118"/>
    </location>
</feature>
<dbReference type="Pfam" id="PF02870">
    <property type="entry name" value="Methyltransf_1N"/>
    <property type="match status" value="1"/>
</dbReference>
<evidence type="ECO:0000256" key="4">
    <source>
        <dbReference type="ARBA" id="ARBA00022679"/>
    </source>
</evidence>
<evidence type="ECO:0000256" key="1">
    <source>
        <dbReference type="ARBA" id="ARBA00001286"/>
    </source>
</evidence>
<dbReference type="SUPFAM" id="SSF46767">
    <property type="entry name" value="Methylated DNA-protein cysteine methyltransferase, C-terminal domain"/>
    <property type="match status" value="1"/>
</dbReference>
<evidence type="ECO:0000256" key="8">
    <source>
        <dbReference type="HAMAP-Rule" id="MF_00772"/>
    </source>
</evidence>
<dbReference type="PANTHER" id="PTHR10815:SF5">
    <property type="entry name" value="METHYLATED-DNA--PROTEIN-CYSTEINE METHYLTRANSFERASE"/>
    <property type="match status" value="1"/>
</dbReference>
<keyword evidence="3 8" id="KW-0489">Methyltransferase</keyword>
<keyword evidence="12" id="KW-1185">Reference proteome</keyword>
<dbReference type="NCBIfam" id="TIGR00589">
    <property type="entry name" value="ogt"/>
    <property type="match status" value="1"/>
</dbReference>
<organism evidence="11 12">
    <name type="scientific">Sphaerisporangium corydalis</name>
    <dbReference type="NCBI Taxonomy" id="1441875"/>
    <lineage>
        <taxon>Bacteria</taxon>
        <taxon>Bacillati</taxon>
        <taxon>Actinomycetota</taxon>
        <taxon>Actinomycetes</taxon>
        <taxon>Streptosporangiales</taxon>
        <taxon>Streptosporangiaceae</taxon>
        <taxon>Sphaerisporangium</taxon>
    </lineage>
</organism>
<sequence length="205" mass="22058">MTASDPRTGRLFTALPVQDDPAMARLHERLVERARQEGVLDVAYRTLDTPVGTLLLAATAQGLVKVAYAVQDHDAVLRQLAGSVSPRILSAPARLDDTSRQIDEYFAGRRTRFELPLDWRLSTGFRREVLRHLCDIGYGRTESYAQVASAAGSPRAVRAVGTACATNPLPLVVPCHRVVRSDGSAGGYAGGADAKHTLLALEATP</sequence>
<dbReference type="GO" id="GO:0003908">
    <property type="term" value="F:methylated-DNA-[protein]-cysteine S-methyltransferase activity"/>
    <property type="evidence" value="ECO:0007669"/>
    <property type="project" value="UniProtKB-EC"/>
</dbReference>
<dbReference type="EC" id="2.1.1.63" evidence="8"/>
<evidence type="ECO:0000259" key="9">
    <source>
        <dbReference type="Pfam" id="PF01035"/>
    </source>
</evidence>
<dbReference type="HAMAP" id="MF_00772">
    <property type="entry name" value="OGT"/>
    <property type="match status" value="1"/>
</dbReference>
<dbReference type="EMBL" id="JBHSFN010000026">
    <property type="protein sequence ID" value="MFC4590842.1"/>
    <property type="molecule type" value="Genomic_DNA"/>
</dbReference>
<dbReference type="InterPro" id="IPR036631">
    <property type="entry name" value="MGMT_N_sf"/>
</dbReference>
<comment type="similarity">
    <text evidence="8">Belongs to the MGMT family.</text>
</comment>
<keyword evidence="5 8" id="KW-0227">DNA damage</keyword>